<dbReference type="EMBL" id="JBHULV010000029">
    <property type="protein sequence ID" value="MFD2732067.1"/>
    <property type="molecule type" value="Genomic_DNA"/>
</dbReference>
<proteinExistence type="predicted"/>
<evidence type="ECO:0000259" key="2">
    <source>
        <dbReference type="SMART" id="SM00245"/>
    </source>
</evidence>
<organism evidence="3 4">
    <name type="scientific">Pedobacter alpinus</name>
    <dbReference type="NCBI Taxonomy" id="1590643"/>
    <lineage>
        <taxon>Bacteria</taxon>
        <taxon>Pseudomonadati</taxon>
        <taxon>Bacteroidota</taxon>
        <taxon>Sphingobacteriia</taxon>
        <taxon>Sphingobacteriales</taxon>
        <taxon>Sphingobacteriaceae</taxon>
        <taxon>Pedobacter</taxon>
    </lineage>
</organism>
<dbReference type="InterPro" id="IPR029045">
    <property type="entry name" value="ClpP/crotonase-like_dom_sf"/>
</dbReference>
<comment type="caution">
    <text evidence="3">The sequence shown here is derived from an EMBL/GenBank/DDBJ whole genome shotgun (WGS) entry which is preliminary data.</text>
</comment>
<protein>
    <submittedName>
        <fullName evidence="3">S41 family peptidase</fullName>
    </submittedName>
</protein>
<sequence length="341" mass="38702">MRKILLTTLILLFFAGTKTFAQDEHFINDTLTTTLFKVFQTVKRNSVYRKQVDWIKLEDIIFKPEREHLNFEDFQRRVKLIFSSIGDNHASLFGNGKKISVVDTSIVLRKTLIDELKSNKPQLHIEILDGKYGYILIPSNSPKDNIQRMGQAIQDSLCRILEQPIEGVIVDLRANEGGSIYPLFTGLHQLIGEGFFGAFSNLDGTFKEPWKLKKGNFFQQNRIVASVTTRCNCSKKLKIAILLSQVTASAGEMLAISFKGRENTIFIGEKTYGLTTGNVNFKIDGYLLALSASFSQDRNGKIYNSYLKPDIELIEGDNFANISIDKKVLEAIEWFKIPNNR</sequence>
<name>A0ABW5TS40_9SPHI</name>
<dbReference type="Pfam" id="PF03572">
    <property type="entry name" value="Peptidase_S41"/>
    <property type="match status" value="1"/>
</dbReference>
<dbReference type="Gene3D" id="3.90.226.10">
    <property type="entry name" value="2-enoyl-CoA Hydratase, Chain A, domain 1"/>
    <property type="match status" value="1"/>
</dbReference>
<keyword evidence="4" id="KW-1185">Reference proteome</keyword>
<evidence type="ECO:0000313" key="4">
    <source>
        <dbReference type="Proteomes" id="UP001597546"/>
    </source>
</evidence>
<evidence type="ECO:0000313" key="3">
    <source>
        <dbReference type="EMBL" id="MFD2732067.1"/>
    </source>
</evidence>
<dbReference type="SUPFAM" id="SSF52096">
    <property type="entry name" value="ClpP/crotonase"/>
    <property type="match status" value="1"/>
</dbReference>
<feature type="domain" description="Tail specific protease" evidence="2">
    <location>
        <begin position="105"/>
        <end position="314"/>
    </location>
</feature>
<accession>A0ABW5TS40</accession>
<gene>
    <name evidence="3" type="ORF">ACFSSE_10170</name>
</gene>
<feature type="chain" id="PRO_5045576668" evidence="1">
    <location>
        <begin position="22"/>
        <end position="341"/>
    </location>
</feature>
<reference evidence="4" key="1">
    <citation type="journal article" date="2019" name="Int. J. Syst. Evol. Microbiol.">
        <title>The Global Catalogue of Microorganisms (GCM) 10K type strain sequencing project: providing services to taxonomists for standard genome sequencing and annotation.</title>
        <authorList>
            <consortium name="The Broad Institute Genomics Platform"/>
            <consortium name="The Broad Institute Genome Sequencing Center for Infectious Disease"/>
            <person name="Wu L."/>
            <person name="Ma J."/>
        </authorList>
    </citation>
    <scope>NUCLEOTIDE SEQUENCE [LARGE SCALE GENOMIC DNA]</scope>
    <source>
        <strain evidence="4">KCTC 42456</strain>
    </source>
</reference>
<dbReference type="SMART" id="SM00245">
    <property type="entry name" value="TSPc"/>
    <property type="match status" value="1"/>
</dbReference>
<dbReference type="InterPro" id="IPR005151">
    <property type="entry name" value="Tail-specific_protease"/>
</dbReference>
<evidence type="ECO:0000256" key="1">
    <source>
        <dbReference type="SAM" id="SignalP"/>
    </source>
</evidence>
<keyword evidence="1" id="KW-0732">Signal</keyword>
<dbReference type="Proteomes" id="UP001597546">
    <property type="component" value="Unassembled WGS sequence"/>
</dbReference>
<feature type="signal peptide" evidence="1">
    <location>
        <begin position="1"/>
        <end position="21"/>
    </location>
</feature>
<dbReference type="RefSeq" id="WP_379041397.1">
    <property type="nucleotide sequence ID" value="NZ_JBHSKW010000014.1"/>
</dbReference>